<protein>
    <submittedName>
        <fullName evidence="2">Uncharacterized protein</fullName>
    </submittedName>
</protein>
<organism evidence="2">
    <name type="scientific">Siphoviridae sp. ctE6L85</name>
    <dbReference type="NCBI Taxonomy" id="2826202"/>
    <lineage>
        <taxon>Viruses</taxon>
        <taxon>Duplodnaviria</taxon>
        <taxon>Heunggongvirae</taxon>
        <taxon>Uroviricota</taxon>
        <taxon>Caudoviricetes</taxon>
    </lineage>
</organism>
<sequence>MVKFLKDGSLLALVEQPNWVCLQENGAYGLCDYESAQGVAINGIVYNLAGNSISENGEVDFKEIPSGEYMMQQDKVAAQNAANVDYLSMMTGFDLPLEEQAETQAEVQTESQSDIEGESTYDDTVDDPDYAAAEEEEDANE</sequence>
<proteinExistence type="predicted"/>
<name>A0A8S5QQ50_9CAUD</name>
<evidence type="ECO:0000313" key="2">
    <source>
        <dbReference type="EMBL" id="DAE21391.1"/>
    </source>
</evidence>
<feature type="region of interest" description="Disordered" evidence="1">
    <location>
        <begin position="99"/>
        <end position="141"/>
    </location>
</feature>
<feature type="compositionally biased region" description="Acidic residues" evidence="1">
    <location>
        <begin position="113"/>
        <end position="141"/>
    </location>
</feature>
<reference evidence="2" key="1">
    <citation type="journal article" date="2021" name="Proc. Natl. Acad. Sci. U.S.A.">
        <title>A Catalog of Tens of Thousands of Viruses from Human Metagenomes Reveals Hidden Associations with Chronic Diseases.</title>
        <authorList>
            <person name="Tisza M.J."/>
            <person name="Buck C.B."/>
        </authorList>
    </citation>
    <scope>NUCLEOTIDE SEQUENCE</scope>
    <source>
        <strain evidence="2">CtE6L85</strain>
    </source>
</reference>
<feature type="compositionally biased region" description="Low complexity" evidence="1">
    <location>
        <begin position="102"/>
        <end position="112"/>
    </location>
</feature>
<accession>A0A8S5QQ50</accession>
<evidence type="ECO:0000256" key="1">
    <source>
        <dbReference type="SAM" id="MobiDB-lite"/>
    </source>
</evidence>
<dbReference type="EMBL" id="BK015711">
    <property type="protein sequence ID" value="DAE21391.1"/>
    <property type="molecule type" value="Genomic_DNA"/>
</dbReference>